<protein>
    <recommendedName>
        <fullName evidence="11">Leucine-rich repeat-containing N-terminal plant-type domain-containing protein</fullName>
    </recommendedName>
</protein>
<evidence type="ECO:0000256" key="6">
    <source>
        <dbReference type="ARBA" id="ARBA00023170"/>
    </source>
</evidence>
<name>V4S0D6_CITCL</name>
<evidence type="ECO:0000313" key="9">
    <source>
        <dbReference type="EMBL" id="ESR40808.1"/>
    </source>
</evidence>
<dbReference type="STRING" id="85681.V4S0D6"/>
<dbReference type="PANTHER" id="PTHR48061">
    <property type="entry name" value="LEUCINE-RICH REPEAT RECEPTOR PROTEIN KINASE EMS1-LIKE-RELATED"/>
    <property type="match status" value="1"/>
</dbReference>
<dbReference type="OMA" id="FIPEYIC"/>
<dbReference type="PANTHER" id="PTHR48061:SF2">
    <property type="entry name" value="RECEPTOR LIKE PROTEIN 30-LIKE"/>
    <property type="match status" value="1"/>
</dbReference>
<evidence type="ECO:0000256" key="7">
    <source>
        <dbReference type="ARBA" id="ARBA00023180"/>
    </source>
</evidence>
<dbReference type="eggNOG" id="KOG0619">
    <property type="taxonomic scope" value="Eukaryota"/>
</dbReference>
<evidence type="ECO:0000256" key="3">
    <source>
        <dbReference type="ARBA" id="ARBA00022729"/>
    </source>
</evidence>
<evidence type="ECO:0000256" key="2">
    <source>
        <dbReference type="ARBA" id="ARBA00022692"/>
    </source>
</evidence>
<dbReference type="EMBL" id="KI536925">
    <property type="protein sequence ID" value="ESR40808.1"/>
    <property type="molecule type" value="Genomic_DNA"/>
</dbReference>
<feature type="non-terminal residue" evidence="9">
    <location>
        <position position="1"/>
    </location>
</feature>
<evidence type="ECO:0000256" key="5">
    <source>
        <dbReference type="ARBA" id="ARBA00023136"/>
    </source>
</evidence>
<feature type="transmembrane region" description="Helical" evidence="8">
    <location>
        <begin position="413"/>
        <end position="437"/>
    </location>
</feature>
<dbReference type="KEGG" id="cic:CICLE_v10027026mg"/>
<keyword evidence="6" id="KW-0675">Receptor</keyword>
<keyword evidence="3" id="KW-0732">Signal</keyword>
<dbReference type="InterPro" id="IPR001611">
    <property type="entry name" value="Leu-rich_rpt"/>
</dbReference>
<accession>V4S0D6</accession>
<proteinExistence type="predicted"/>
<keyword evidence="2 8" id="KW-0812">Transmembrane</keyword>
<dbReference type="Pfam" id="PF00560">
    <property type="entry name" value="LRR_1"/>
    <property type="match status" value="3"/>
</dbReference>
<sequence length="457" mass="51295">NTSFLGTLPNSIGTLENLTRVDLRSYNFTRPILTSMANLAQLFHMDFSSSHFSGPIPYRHKSRNLNYLDLSSNNLNGGIYPTFWQKLLNLNIFVFSHNSLNGSIPKSMFLFPILEIHLLSNNQFENQFPEISNMSSSVLPGLDLSRTYSFSTINKSLIGFIPEYICKATYFQVLDLSNNNLSGSIPACLITKSSTTLGVLNLRRNNLGVVLKSLANCNMLQFLDLKNNHISDNFPCWLRNAFSLQVLVFRSNNFSERISCPRNNVSWPLLKIVDLASNKFSGRLSQKWLLTMMIIQLKIPNIFTSIDCSSNNFEGPIPEEMGRFKSLYAPNMSHNALIGSIPSSFGNLKQIESLDLLMNNLMGKIPTSTQLQSFLPTSYEENKGLYIPPLTNDSQTHPPELQPLPPSSDEIDWFFIAISIGFAVSFGAVVSPLMFFVHVKKCSIRTAFTSLRAPQAN</sequence>
<evidence type="ECO:0000256" key="4">
    <source>
        <dbReference type="ARBA" id="ARBA00022989"/>
    </source>
</evidence>
<keyword evidence="4 8" id="KW-1133">Transmembrane helix</keyword>
<dbReference type="InParanoid" id="V4S0D6"/>
<keyword evidence="10" id="KW-1185">Reference proteome</keyword>
<evidence type="ECO:0000256" key="1">
    <source>
        <dbReference type="ARBA" id="ARBA00004479"/>
    </source>
</evidence>
<dbReference type="InterPro" id="IPR046956">
    <property type="entry name" value="RLP23-like"/>
</dbReference>
<dbReference type="InterPro" id="IPR032675">
    <property type="entry name" value="LRR_dom_sf"/>
</dbReference>
<keyword evidence="5 8" id="KW-0472">Membrane</keyword>
<gene>
    <name evidence="9" type="ORF">CICLE_v10027026mg</name>
</gene>
<dbReference type="Gene3D" id="3.80.10.10">
    <property type="entry name" value="Ribonuclease Inhibitor"/>
    <property type="match status" value="3"/>
</dbReference>
<dbReference type="GO" id="GO:0016020">
    <property type="term" value="C:membrane"/>
    <property type="evidence" value="ECO:0007669"/>
    <property type="project" value="UniProtKB-SubCell"/>
</dbReference>
<comment type="subcellular location">
    <subcellularLocation>
        <location evidence="1">Membrane</location>
        <topology evidence="1">Single-pass type I membrane protein</topology>
    </subcellularLocation>
</comment>
<evidence type="ECO:0008006" key="11">
    <source>
        <dbReference type="Google" id="ProtNLM"/>
    </source>
</evidence>
<dbReference type="AlphaFoldDB" id="V4S0D6"/>
<organism evidence="9 10">
    <name type="scientific">Citrus clementina</name>
    <name type="common">Clementine</name>
    <name type="synonym">Citrus deliciosa x Citrus sinensis</name>
    <dbReference type="NCBI Taxonomy" id="85681"/>
    <lineage>
        <taxon>Eukaryota</taxon>
        <taxon>Viridiplantae</taxon>
        <taxon>Streptophyta</taxon>
        <taxon>Embryophyta</taxon>
        <taxon>Tracheophyta</taxon>
        <taxon>Spermatophyta</taxon>
        <taxon>Magnoliopsida</taxon>
        <taxon>eudicotyledons</taxon>
        <taxon>Gunneridae</taxon>
        <taxon>Pentapetalae</taxon>
        <taxon>rosids</taxon>
        <taxon>malvids</taxon>
        <taxon>Sapindales</taxon>
        <taxon>Rutaceae</taxon>
        <taxon>Aurantioideae</taxon>
        <taxon>Citrus</taxon>
    </lineage>
</organism>
<dbReference type="SUPFAM" id="SSF52047">
    <property type="entry name" value="RNI-like"/>
    <property type="match status" value="1"/>
</dbReference>
<evidence type="ECO:0000313" key="10">
    <source>
        <dbReference type="Proteomes" id="UP000030687"/>
    </source>
</evidence>
<reference evidence="9 10" key="1">
    <citation type="submission" date="2013-10" db="EMBL/GenBank/DDBJ databases">
        <authorList>
            <consortium name="International Citrus Genome Consortium"/>
            <person name="Jenkins J."/>
            <person name="Schmutz J."/>
            <person name="Prochnik S."/>
            <person name="Rokhsar D."/>
            <person name="Gmitter F."/>
            <person name="Ollitrault P."/>
            <person name="Machado M."/>
            <person name="Talon M."/>
            <person name="Wincker P."/>
            <person name="Jaillon O."/>
            <person name="Morgante M."/>
        </authorList>
    </citation>
    <scope>NUCLEOTIDE SEQUENCE</scope>
    <source>
        <strain evidence="10">cv. Clemenules</strain>
    </source>
</reference>
<evidence type="ECO:0000256" key="8">
    <source>
        <dbReference type="SAM" id="Phobius"/>
    </source>
</evidence>
<dbReference type="Proteomes" id="UP000030687">
    <property type="component" value="Unassembled WGS sequence"/>
</dbReference>
<dbReference type="Gramene" id="ESR40808">
    <property type="protein sequence ID" value="ESR40808"/>
    <property type="gene ID" value="CICLE_v10027026mg"/>
</dbReference>
<keyword evidence="7" id="KW-0325">Glycoprotein</keyword>
<dbReference type="SUPFAM" id="SSF52058">
    <property type="entry name" value="L domain-like"/>
    <property type="match status" value="1"/>
</dbReference>